<dbReference type="GO" id="GO:0047620">
    <property type="term" value="F:acylglycerol kinase activity"/>
    <property type="evidence" value="ECO:0007669"/>
    <property type="project" value="TreeGrafter"/>
</dbReference>
<dbReference type="GO" id="GO:0046513">
    <property type="term" value="P:ceramide biosynthetic process"/>
    <property type="evidence" value="ECO:0007669"/>
    <property type="project" value="TreeGrafter"/>
</dbReference>
<dbReference type="OMA" id="VEYEETC"/>
<dbReference type="EMBL" id="DS268419">
    <property type="protein sequence ID" value="EFO86853.1"/>
    <property type="molecule type" value="Genomic_DNA"/>
</dbReference>
<dbReference type="PANTHER" id="PTHR12358">
    <property type="entry name" value="SPHINGOSINE KINASE"/>
    <property type="match status" value="1"/>
</dbReference>
<evidence type="ECO:0000259" key="1">
    <source>
        <dbReference type="PROSITE" id="PS50146"/>
    </source>
</evidence>
<dbReference type="eggNOG" id="KOG4435">
    <property type="taxonomic scope" value="Eukaryota"/>
</dbReference>
<dbReference type="KEGG" id="crq:GCK72_010516"/>
<dbReference type="InterPro" id="IPR017438">
    <property type="entry name" value="ATP-NAD_kinase_N"/>
</dbReference>
<dbReference type="SUPFAM" id="SSF111331">
    <property type="entry name" value="NAD kinase/diacylglycerol kinase-like"/>
    <property type="match status" value="1"/>
</dbReference>
<dbReference type="GO" id="GO:0016020">
    <property type="term" value="C:membrane"/>
    <property type="evidence" value="ECO:0007669"/>
    <property type="project" value="TreeGrafter"/>
</dbReference>
<proteinExistence type="predicted"/>
<dbReference type="GeneID" id="9801097"/>
<dbReference type="Proteomes" id="UP000008281">
    <property type="component" value="Unassembled WGS sequence"/>
</dbReference>
<feature type="domain" description="DAGKc" evidence="1">
    <location>
        <begin position="91"/>
        <end position="234"/>
    </location>
</feature>
<dbReference type="InterPro" id="IPR050187">
    <property type="entry name" value="Lipid_Phosphate_FormReg"/>
</dbReference>
<dbReference type="AlphaFoldDB" id="E3LZ69"/>
<dbReference type="GO" id="GO:0005739">
    <property type="term" value="C:mitochondrion"/>
    <property type="evidence" value="ECO:0007669"/>
    <property type="project" value="TreeGrafter"/>
</dbReference>
<keyword evidence="3" id="KW-1185">Reference proteome</keyword>
<name>E3LZ69_CAERE</name>
<organism evidence="3">
    <name type="scientific">Caenorhabditis remanei</name>
    <name type="common">Caenorhabditis vulgaris</name>
    <dbReference type="NCBI Taxonomy" id="31234"/>
    <lineage>
        <taxon>Eukaryota</taxon>
        <taxon>Metazoa</taxon>
        <taxon>Ecdysozoa</taxon>
        <taxon>Nematoda</taxon>
        <taxon>Chromadorea</taxon>
        <taxon>Rhabditida</taxon>
        <taxon>Rhabditina</taxon>
        <taxon>Rhabditomorpha</taxon>
        <taxon>Rhabditoidea</taxon>
        <taxon>Rhabditidae</taxon>
        <taxon>Peloderinae</taxon>
        <taxon>Caenorhabditis</taxon>
    </lineage>
</organism>
<dbReference type="OrthoDB" id="9979394at2759"/>
<dbReference type="GO" id="GO:0004143">
    <property type="term" value="F:ATP-dependent diacylglycerol kinase activity"/>
    <property type="evidence" value="ECO:0007669"/>
    <property type="project" value="TreeGrafter"/>
</dbReference>
<evidence type="ECO:0000313" key="2">
    <source>
        <dbReference type="EMBL" id="EFO86853.1"/>
    </source>
</evidence>
<evidence type="ECO:0000313" key="3">
    <source>
        <dbReference type="Proteomes" id="UP000008281"/>
    </source>
</evidence>
<dbReference type="STRING" id="31234.E3LZ69"/>
<reference evidence="2" key="1">
    <citation type="submission" date="2007-07" db="EMBL/GenBank/DDBJ databases">
        <title>PCAP assembly of the Caenorhabditis remanei genome.</title>
        <authorList>
            <consortium name="The Caenorhabditis remanei Sequencing Consortium"/>
            <person name="Wilson R.K."/>
        </authorList>
    </citation>
    <scope>NUCLEOTIDE SEQUENCE [LARGE SCALE GENOMIC DNA]</scope>
    <source>
        <strain evidence="2">PB4641</strain>
    </source>
</reference>
<dbReference type="PROSITE" id="PS50146">
    <property type="entry name" value="DAGK"/>
    <property type="match status" value="1"/>
</dbReference>
<dbReference type="GO" id="GO:0001729">
    <property type="term" value="F:ceramide kinase activity"/>
    <property type="evidence" value="ECO:0007669"/>
    <property type="project" value="TreeGrafter"/>
</dbReference>
<dbReference type="InterPro" id="IPR001206">
    <property type="entry name" value="Diacylglycerol_kinase_cat_dom"/>
</dbReference>
<dbReference type="PANTHER" id="PTHR12358:SF31">
    <property type="entry name" value="ACYLGLYCEROL KINASE, MITOCHONDRIAL"/>
    <property type="match status" value="1"/>
</dbReference>
<protein>
    <recommendedName>
        <fullName evidence="1">DAGKc domain-containing protein</fullName>
    </recommendedName>
</protein>
<dbReference type="Pfam" id="PF00781">
    <property type="entry name" value="DAGK_cat"/>
    <property type="match status" value="1"/>
</dbReference>
<dbReference type="InParanoid" id="E3LZ69"/>
<dbReference type="GO" id="GO:0046512">
    <property type="term" value="P:sphingosine biosynthetic process"/>
    <property type="evidence" value="ECO:0007669"/>
    <property type="project" value="TreeGrafter"/>
</dbReference>
<dbReference type="FunCoup" id="E3LZ69">
    <property type="interactions" value="2152"/>
</dbReference>
<sequence length="465" mass="53332">MYGYKKPDCFLDRERKTTNLLGRTFRMSKIIGKISRIPKTLYEHKKKTIFISFLGYLGADWVYRWDKNQGIRKHYANIAVKYGQKTVSPEDRPKRIFVLVNVEGNSRSCFDAFNKNALPLFLLSGVQVDVVKADNEAQLEALAGAVDTQEADVLYVVGGDGTIGKVVTGIFRNREKAQLPVGFYPGGYDNLWLKRMIPTVFEKSEDVRHACESAMAVIEDQKQSVFAFELTTENSEVAPEYGLGDVSAGWFRQIEDTRKKFWYFSVIKRRWAYVWEMLKRSPRPIECHVEYEETCSGCEKCRPKPVIQAPAWRWWHVLTGTPKYKNNDAQKDYTGIINVKCGEKHEIDAKGAELLIENEQMNDYSQLRFRMGGNDIGRFGVVSDGFKRCSKNIVGRSTDENFYNTDILANSVSFKITSLPSYIHRLYISSNPTPKDAELTDRTITIRGTQKKLDVFFPTSIRLEL</sequence>
<dbReference type="HOGENOM" id="CLU_682532_0_0_1"/>
<dbReference type="RefSeq" id="XP_003111021.2">
    <property type="nucleotide sequence ID" value="XM_003110973.2"/>
</dbReference>
<accession>E3LZ69</accession>
<dbReference type="InterPro" id="IPR016064">
    <property type="entry name" value="NAD/diacylglycerol_kinase_sf"/>
</dbReference>
<dbReference type="Gene3D" id="3.40.50.10330">
    <property type="entry name" value="Probable inorganic polyphosphate/atp-NAD kinase, domain 1"/>
    <property type="match status" value="1"/>
</dbReference>
<gene>
    <name evidence="2" type="ORF">CRE_04775</name>
</gene>
<dbReference type="CTD" id="9801097"/>